<evidence type="ECO:0000256" key="1">
    <source>
        <dbReference type="ARBA" id="ARBA00022679"/>
    </source>
</evidence>
<keyword evidence="2" id="KW-0548">Nucleotidyltransferase</keyword>
<name>A0ABQ8MMW9_LABRO</name>
<evidence type="ECO:0000259" key="7">
    <source>
        <dbReference type="Pfam" id="PF17917"/>
    </source>
</evidence>
<keyword evidence="4" id="KW-0255">Endonuclease</keyword>
<comment type="caution">
    <text evidence="8">The sequence shown here is derived from an EMBL/GenBank/DDBJ whole genome shotgun (WGS) entry which is preliminary data.</text>
</comment>
<dbReference type="InterPro" id="IPR052055">
    <property type="entry name" value="Hepadnavirus_pol/RT"/>
</dbReference>
<reference evidence="8 9" key="1">
    <citation type="submission" date="2022-01" db="EMBL/GenBank/DDBJ databases">
        <title>A high-quality chromosome-level genome assembly of rohu carp, Labeo rohita.</title>
        <authorList>
            <person name="Arick M.A. II"/>
            <person name="Hsu C.-Y."/>
            <person name="Magbanua Z."/>
            <person name="Pechanova O."/>
            <person name="Grover C."/>
            <person name="Miller E."/>
            <person name="Thrash A."/>
            <person name="Ezzel L."/>
            <person name="Alam S."/>
            <person name="Benzie J."/>
            <person name="Hamilton M."/>
            <person name="Karsi A."/>
            <person name="Lawrence M.L."/>
            <person name="Peterson D.G."/>
        </authorList>
    </citation>
    <scope>NUCLEOTIDE SEQUENCE [LARGE SCALE GENOMIC DNA]</scope>
    <source>
        <strain evidence="9">BAU-BD-2019</strain>
        <tissue evidence="8">Blood</tissue>
    </source>
</reference>
<dbReference type="Pfam" id="PF17917">
    <property type="entry name" value="RT_RNaseH"/>
    <property type="match status" value="1"/>
</dbReference>
<dbReference type="SUPFAM" id="SSF56672">
    <property type="entry name" value="DNA/RNA polymerases"/>
    <property type="match status" value="1"/>
</dbReference>
<keyword evidence="9" id="KW-1185">Reference proteome</keyword>
<keyword evidence="6" id="KW-0695">RNA-directed DNA polymerase</keyword>
<dbReference type="EMBL" id="JACTAM010000005">
    <property type="protein sequence ID" value="KAI2664050.1"/>
    <property type="molecule type" value="Genomic_DNA"/>
</dbReference>
<gene>
    <name evidence="8" type="ORF">H4Q32_002168</name>
</gene>
<keyword evidence="5" id="KW-0378">Hydrolase</keyword>
<organism evidence="8 9">
    <name type="scientific">Labeo rohita</name>
    <name type="common">Indian major carp</name>
    <name type="synonym">Cyprinus rohita</name>
    <dbReference type="NCBI Taxonomy" id="84645"/>
    <lineage>
        <taxon>Eukaryota</taxon>
        <taxon>Metazoa</taxon>
        <taxon>Chordata</taxon>
        <taxon>Craniata</taxon>
        <taxon>Vertebrata</taxon>
        <taxon>Euteleostomi</taxon>
        <taxon>Actinopterygii</taxon>
        <taxon>Neopterygii</taxon>
        <taxon>Teleostei</taxon>
        <taxon>Ostariophysi</taxon>
        <taxon>Cypriniformes</taxon>
        <taxon>Cyprinidae</taxon>
        <taxon>Labeoninae</taxon>
        <taxon>Labeonini</taxon>
        <taxon>Labeo</taxon>
    </lineage>
</organism>
<evidence type="ECO:0000256" key="5">
    <source>
        <dbReference type="ARBA" id="ARBA00022801"/>
    </source>
</evidence>
<dbReference type="CDD" id="cd09275">
    <property type="entry name" value="RNase_HI_RT_DIRS1"/>
    <property type="match status" value="1"/>
</dbReference>
<sequence>MASSAAVTPLGLMHMRPLQHWLHTRVPRWAWHQGTSRVNITPSCRQTLSPWTDIVFLWSGVPLEQVSRRIVVTTDTSKIGWGATCDGQAASGVWTGPRLFWHINCLELLAVLLALRRFRPRIQGKHVLVRSDNTATVAYINHQGDVRSFRMSQLAHHLLLWSQHRLKSLRTTHIPGGTNRFARRRVEAPPPVGPTDWDRFGGETRFCIRFLRGALNPPRQHLIPSWDLAVVLQGLQQDPIEPLQRLFLTALTSIKSGRPPGPLREQFVPGIRTSGFSRCLETPAWIRAQGPHHSLQRSGDDLASYSSQEDDPNLTYVMPSPCPAHLHGTNSALEMFGTALVCYGGQQKGKVVSKQRISHWLANAIWMAYRARGLPCPLEQSLAEELVTKSQRKCLFLRETGTSPTFSRHSAAPLRKAWLRDTAVTGQSWTLDGHDEGPLVSYTNSTQLGVYDR</sequence>
<dbReference type="Proteomes" id="UP000830375">
    <property type="component" value="Unassembled WGS sequence"/>
</dbReference>
<keyword evidence="3" id="KW-0540">Nuclease</keyword>
<evidence type="ECO:0000256" key="3">
    <source>
        <dbReference type="ARBA" id="ARBA00022722"/>
    </source>
</evidence>
<dbReference type="InterPro" id="IPR043502">
    <property type="entry name" value="DNA/RNA_pol_sf"/>
</dbReference>
<accession>A0ABQ8MMW9</accession>
<evidence type="ECO:0000313" key="8">
    <source>
        <dbReference type="EMBL" id="KAI2664050.1"/>
    </source>
</evidence>
<evidence type="ECO:0000256" key="4">
    <source>
        <dbReference type="ARBA" id="ARBA00022759"/>
    </source>
</evidence>
<proteinExistence type="predicted"/>
<evidence type="ECO:0000256" key="6">
    <source>
        <dbReference type="ARBA" id="ARBA00022918"/>
    </source>
</evidence>
<dbReference type="PANTHER" id="PTHR33050:SF7">
    <property type="entry name" value="RIBONUCLEASE H"/>
    <property type="match status" value="1"/>
</dbReference>
<evidence type="ECO:0000256" key="2">
    <source>
        <dbReference type="ARBA" id="ARBA00022695"/>
    </source>
</evidence>
<dbReference type="PANTHER" id="PTHR33050">
    <property type="entry name" value="REVERSE TRANSCRIPTASE DOMAIN-CONTAINING PROTEIN"/>
    <property type="match status" value="1"/>
</dbReference>
<protein>
    <submittedName>
        <fullName evidence="8">ORF V: Enzymatic polyprotein</fullName>
    </submittedName>
</protein>
<feature type="domain" description="Reverse transcriptase RNase H-like" evidence="7">
    <location>
        <begin position="67"/>
        <end position="145"/>
    </location>
</feature>
<keyword evidence="1" id="KW-0808">Transferase</keyword>
<evidence type="ECO:0000313" key="9">
    <source>
        <dbReference type="Proteomes" id="UP000830375"/>
    </source>
</evidence>
<dbReference type="InterPro" id="IPR041373">
    <property type="entry name" value="RT_RNaseH"/>
</dbReference>